<dbReference type="Proteomes" id="UP001155128">
    <property type="component" value="Unassembled WGS sequence"/>
</dbReference>
<accession>A0A9X2EHF5</accession>
<keyword evidence="2" id="KW-1185">Reference proteome</keyword>
<dbReference type="InterPro" id="IPR014917">
    <property type="entry name" value="DUF1800"/>
</dbReference>
<dbReference type="EMBL" id="JAMSHT010000001">
    <property type="protein sequence ID" value="MCM8557556.1"/>
    <property type="molecule type" value="Genomic_DNA"/>
</dbReference>
<evidence type="ECO:0000313" key="1">
    <source>
        <dbReference type="EMBL" id="MCM8557556.1"/>
    </source>
</evidence>
<organism evidence="1 2">
    <name type="scientific">Sphingomicrobium sediminis</name>
    <dbReference type="NCBI Taxonomy" id="2950949"/>
    <lineage>
        <taxon>Bacteria</taxon>
        <taxon>Pseudomonadati</taxon>
        <taxon>Pseudomonadota</taxon>
        <taxon>Alphaproteobacteria</taxon>
        <taxon>Sphingomonadales</taxon>
        <taxon>Sphingomonadaceae</taxon>
        <taxon>Sphingomicrobium</taxon>
    </lineage>
</organism>
<protein>
    <submittedName>
        <fullName evidence="1">DUF1800 domain-containing protein</fullName>
    </submittedName>
</protein>
<dbReference type="AlphaFoldDB" id="A0A9X2EHF5"/>
<dbReference type="RefSeq" id="WP_252113713.1">
    <property type="nucleotide sequence ID" value="NZ_JAMSHT010000001.1"/>
</dbReference>
<reference evidence="1" key="1">
    <citation type="submission" date="2022-06" db="EMBL/GenBank/DDBJ databases">
        <title>Sphingomicrobium sedimins sp. nov., a marine bacterium isolated from tidal flat.</title>
        <authorList>
            <person name="Kim C.-H."/>
            <person name="Yoo Y."/>
            <person name="Kim J.-J."/>
        </authorList>
    </citation>
    <scope>NUCLEOTIDE SEQUENCE</scope>
    <source>
        <strain evidence="1">GRR-S6-50</strain>
    </source>
</reference>
<proteinExistence type="predicted"/>
<sequence length="466" mass="50700">MSDIGFAQARFGLGARAGEQVGSEAKGWALAQLDRSLAPVPDDVPDRRASAEKVAAFYGTLREFRDNGQSGEMDQAEIERDLRRQLRQSVGVDTVAMVNARARLAIDSDAPMLERMVHFWSNHFATSGRKPGVFGFAGNMEFDAIRPHVMGRFEDMLLSAEAHPAMLLYLDQAQSIGPDSMIGRGAARRGRDLGINENLAREILELHTLGVDGGYSQADVTEFAHALTGWTVAGLTRGPLQRFARGEPGETIFVDAMHQPGSRTIIGQRFGDDGPDQAAEILRMLARHPSTARHMATKLARHFAADEPPPAMVARIEQAWLASQGSLPTVYRAIIDSPEAWEATSAKFRNPWDWTIASLRAMGGETPDGRRLFGILNELGQPTWQVPSPAGWDDVAGSWAGPDALVRRVEAAQRMAGLARGADARDIAPAIVGTRWSETSAQAVRRAASATDGFALFLVSPEMLRR</sequence>
<evidence type="ECO:0000313" key="2">
    <source>
        <dbReference type="Proteomes" id="UP001155128"/>
    </source>
</evidence>
<dbReference type="Pfam" id="PF08811">
    <property type="entry name" value="DUF1800"/>
    <property type="match status" value="1"/>
</dbReference>
<name>A0A9X2EHF5_9SPHN</name>
<comment type="caution">
    <text evidence="1">The sequence shown here is derived from an EMBL/GenBank/DDBJ whole genome shotgun (WGS) entry which is preliminary data.</text>
</comment>
<gene>
    <name evidence="1" type="ORF">NDO55_06955</name>
</gene>